<dbReference type="PANTHER" id="PTHR36082">
    <property type="match status" value="1"/>
</dbReference>
<evidence type="ECO:0000256" key="3">
    <source>
        <dbReference type="ARBA" id="ARBA00006318"/>
    </source>
</evidence>
<dbReference type="InterPro" id="IPR002615">
    <property type="entry name" value="PSI_PsaJ"/>
</dbReference>
<organism evidence="11 12">
    <name type="scientific">Setaria italica</name>
    <name type="common">Foxtail millet</name>
    <name type="synonym">Panicum italicum</name>
    <dbReference type="NCBI Taxonomy" id="4555"/>
    <lineage>
        <taxon>Eukaryota</taxon>
        <taxon>Viridiplantae</taxon>
        <taxon>Streptophyta</taxon>
        <taxon>Embryophyta</taxon>
        <taxon>Tracheophyta</taxon>
        <taxon>Spermatophyta</taxon>
        <taxon>Magnoliopsida</taxon>
        <taxon>Liliopsida</taxon>
        <taxon>Poales</taxon>
        <taxon>Poaceae</taxon>
        <taxon>PACMAD clade</taxon>
        <taxon>Panicoideae</taxon>
        <taxon>Panicodae</taxon>
        <taxon>Paniceae</taxon>
        <taxon>Cenchrinae</taxon>
        <taxon>Setaria</taxon>
    </lineage>
</organism>
<comment type="subcellular location">
    <subcellularLocation>
        <location evidence="2">Membrane</location>
        <topology evidence="2">Single-pass membrane protein</topology>
    </subcellularLocation>
</comment>
<reference evidence="12" key="1">
    <citation type="journal article" date="2012" name="Nat. Biotechnol.">
        <title>Reference genome sequence of the model plant Setaria.</title>
        <authorList>
            <person name="Bennetzen J.L."/>
            <person name="Schmutz J."/>
            <person name="Wang H."/>
            <person name="Percifield R."/>
            <person name="Hawkins J."/>
            <person name="Pontaroli A.C."/>
            <person name="Estep M."/>
            <person name="Feng L."/>
            <person name="Vaughn J.N."/>
            <person name="Grimwood J."/>
            <person name="Jenkins J."/>
            <person name="Barry K."/>
            <person name="Lindquist E."/>
            <person name="Hellsten U."/>
            <person name="Deshpande S."/>
            <person name="Wang X."/>
            <person name="Wu X."/>
            <person name="Mitros T."/>
            <person name="Triplett J."/>
            <person name="Yang X."/>
            <person name="Ye C.Y."/>
            <person name="Mauro-Herrera M."/>
            <person name="Wang L."/>
            <person name="Li P."/>
            <person name="Sharma M."/>
            <person name="Sharma R."/>
            <person name="Ronald P.C."/>
            <person name="Panaud O."/>
            <person name="Kellogg E.A."/>
            <person name="Brutnell T.P."/>
            <person name="Doust A.N."/>
            <person name="Tuskan G.A."/>
            <person name="Rokhsar D."/>
            <person name="Devos K.M."/>
        </authorList>
    </citation>
    <scope>NUCLEOTIDE SEQUENCE [LARGE SCALE GENOMIC DNA]</scope>
    <source>
        <strain evidence="12">cv. Yugu1</strain>
    </source>
</reference>
<dbReference type="PANTHER" id="PTHR36082:SF2">
    <property type="entry name" value="PHOTOSYSTEM I REACTION CENTER SUBUNIT IX"/>
    <property type="match status" value="1"/>
</dbReference>
<proteinExistence type="inferred from homology"/>
<evidence type="ECO:0000256" key="4">
    <source>
        <dbReference type="ARBA" id="ARBA00019868"/>
    </source>
</evidence>
<evidence type="ECO:0000256" key="9">
    <source>
        <dbReference type="ARBA" id="ARBA00023136"/>
    </source>
</evidence>
<dbReference type="Gramene" id="KQL02828">
    <property type="protein sequence ID" value="KQL02828"/>
    <property type="gene ID" value="SETIT_014853mg"/>
</dbReference>
<sequence length="40" mass="4636">MRDIKTYFSVAPVLSTLWFEALARLSIEINHLFPDALPFL</sequence>
<evidence type="ECO:0000256" key="6">
    <source>
        <dbReference type="ARBA" id="ARBA00022692"/>
    </source>
</evidence>
<dbReference type="Proteomes" id="UP000004995">
    <property type="component" value="Unassembled WGS sequence"/>
</dbReference>
<evidence type="ECO:0000256" key="1">
    <source>
        <dbReference type="ARBA" id="ARBA00002115"/>
    </source>
</evidence>
<evidence type="ECO:0000256" key="2">
    <source>
        <dbReference type="ARBA" id="ARBA00004167"/>
    </source>
</evidence>
<dbReference type="Gene3D" id="1.20.5.510">
    <property type="entry name" value="Single helix bin"/>
    <property type="match status" value="1"/>
</dbReference>
<dbReference type="AlphaFoldDB" id="K3YKT4"/>
<keyword evidence="5" id="KW-0602">Photosynthesis</keyword>
<dbReference type="GO" id="GO:0015979">
    <property type="term" value="P:photosynthesis"/>
    <property type="evidence" value="ECO:0007669"/>
    <property type="project" value="UniProtKB-KW"/>
</dbReference>
<dbReference type="EMBL" id="AGNK02004015">
    <property type="status" value="NOT_ANNOTATED_CDS"/>
    <property type="molecule type" value="Genomic_DNA"/>
</dbReference>
<name>K3YKT4_SETIT</name>
<evidence type="ECO:0000256" key="7">
    <source>
        <dbReference type="ARBA" id="ARBA00022836"/>
    </source>
</evidence>
<dbReference type="GO" id="GO:0009522">
    <property type="term" value="C:photosystem I"/>
    <property type="evidence" value="ECO:0007669"/>
    <property type="project" value="UniProtKB-KW"/>
</dbReference>
<evidence type="ECO:0000256" key="10">
    <source>
        <dbReference type="ARBA" id="ARBA00033429"/>
    </source>
</evidence>
<accession>K3YKT4</accession>
<comment type="function">
    <text evidence="1">May help in the organization of the PsaE and PsaF subunits.</text>
</comment>
<evidence type="ECO:0000256" key="5">
    <source>
        <dbReference type="ARBA" id="ARBA00022531"/>
    </source>
</evidence>
<keyword evidence="8" id="KW-1133">Transmembrane helix</keyword>
<dbReference type="InParanoid" id="K3YKT4"/>
<dbReference type="STRING" id="4555.K3YKT4"/>
<dbReference type="Pfam" id="PF01701">
    <property type="entry name" value="PSI_PsaJ"/>
    <property type="match status" value="1"/>
</dbReference>
<keyword evidence="9" id="KW-0472">Membrane</keyword>
<keyword evidence="12" id="KW-1185">Reference proteome</keyword>
<keyword evidence="6" id="KW-0812">Transmembrane</keyword>
<reference evidence="11" key="2">
    <citation type="submission" date="2018-08" db="UniProtKB">
        <authorList>
            <consortium name="EnsemblPlants"/>
        </authorList>
    </citation>
    <scope>IDENTIFICATION</scope>
    <source>
        <strain evidence="11">Yugu1</strain>
    </source>
</reference>
<evidence type="ECO:0000313" key="11">
    <source>
        <dbReference type="EnsemblPlants" id="KQL02828"/>
    </source>
</evidence>
<evidence type="ECO:0000313" key="12">
    <source>
        <dbReference type="Proteomes" id="UP000004995"/>
    </source>
</evidence>
<evidence type="ECO:0000256" key="8">
    <source>
        <dbReference type="ARBA" id="ARBA00022989"/>
    </source>
</evidence>
<comment type="similarity">
    <text evidence="3">Belongs to the PsaJ family.</text>
</comment>
<dbReference type="SUPFAM" id="SSF81544">
    <property type="entry name" value="Subunit IX of photosystem I reaction centre, PsaJ"/>
    <property type="match status" value="1"/>
</dbReference>
<protein>
    <recommendedName>
        <fullName evidence="4">Photosystem I reaction center subunit IX</fullName>
    </recommendedName>
    <alternativeName>
        <fullName evidence="10">PSI-J</fullName>
    </alternativeName>
</protein>
<dbReference type="EnsemblPlants" id="KQL02828">
    <property type="protein sequence ID" value="KQL02828"/>
    <property type="gene ID" value="SETIT_014853mg"/>
</dbReference>
<dbReference type="InterPro" id="IPR036062">
    <property type="entry name" value="PSI_PsaJ_sf"/>
</dbReference>
<keyword evidence="7" id="KW-0603">Photosystem I</keyword>
<dbReference type="HOGENOM" id="CLU_212133_1_1_1"/>